<accession>A0A8T8WCD6</accession>
<sequence length="178" mass="18601">MTLEAAVAAPFRGAGTDRMGEGEFVVALSLDRDWFSPDQAKRLVDIATARGLLAEEGGDLRAQFDPAEVHVPADFVPDESILREQSTFEKAVDAVVADGMEKRDAVAAANRRQREAGVTLETAAVLVARERGVDVSDIADAAREELTADATEGEEPDGSPDADDATDAAGDDASTGGA</sequence>
<organism evidence="2 3">
    <name type="scientific">Halobaculum magnesiiphilum</name>
    <dbReference type="NCBI Taxonomy" id="1017351"/>
    <lineage>
        <taxon>Archaea</taxon>
        <taxon>Methanobacteriati</taxon>
        <taxon>Methanobacteriota</taxon>
        <taxon>Stenosarchaea group</taxon>
        <taxon>Halobacteria</taxon>
        <taxon>Halobacteriales</taxon>
        <taxon>Haloferacaceae</taxon>
        <taxon>Halobaculum</taxon>
    </lineage>
</organism>
<evidence type="ECO:0000313" key="2">
    <source>
        <dbReference type="EMBL" id="QZP37404.1"/>
    </source>
</evidence>
<dbReference type="EMBL" id="CP081958">
    <property type="protein sequence ID" value="QZP37404.1"/>
    <property type="molecule type" value="Genomic_DNA"/>
</dbReference>
<protein>
    <submittedName>
        <fullName evidence="2">DUF2240 family protein</fullName>
    </submittedName>
</protein>
<gene>
    <name evidence="2" type="ORF">K6T50_14175</name>
</gene>
<proteinExistence type="predicted"/>
<dbReference type="AlphaFoldDB" id="A0A8T8WCD6"/>
<feature type="compositionally biased region" description="Acidic residues" evidence="1">
    <location>
        <begin position="151"/>
        <end position="170"/>
    </location>
</feature>
<dbReference type="Proteomes" id="UP000826254">
    <property type="component" value="Chromosome"/>
</dbReference>
<feature type="region of interest" description="Disordered" evidence="1">
    <location>
        <begin position="139"/>
        <end position="178"/>
    </location>
</feature>
<dbReference type="Pfam" id="PF09999">
    <property type="entry name" value="DUF2240"/>
    <property type="match status" value="1"/>
</dbReference>
<dbReference type="InterPro" id="IPR018716">
    <property type="entry name" value="DUF2240"/>
</dbReference>
<dbReference type="KEGG" id="hmp:K6T50_14175"/>
<reference evidence="2 3" key="1">
    <citation type="journal article" date="2021" name="Int. J. Syst. Evol. Microbiol.">
        <title>Halobaculum halophilum sp. nov. and Halobaculum salinum sp. nov., isolated from salt lake and saline soil.</title>
        <authorList>
            <person name="Cui H.L."/>
            <person name="Shi X.W."/>
            <person name="Yin X.M."/>
            <person name="Yang X.Y."/>
            <person name="Hou J."/>
            <person name="Zhu L."/>
        </authorList>
    </citation>
    <scope>NUCLEOTIDE SEQUENCE [LARGE SCALE GENOMIC DNA]</scope>
    <source>
        <strain evidence="2 3">NBRC 109044</strain>
    </source>
</reference>
<keyword evidence="3" id="KW-1185">Reference proteome</keyword>
<evidence type="ECO:0000256" key="1">
    <source>
        <dbReference type="SAM" id="MobiDB-lite"/>
    </source>
</evidence>
<dbReference type="RefSeq" id="WP_222607213.1">
    <property type="nucleotide sequence ID" value="NZ_CP081958.1"/>
</dbReference>
<dbReference type="GeneID" id="67179311"/>
<evidence type="ECO:0000313" key="3">
    <source>
        <dbReference type="Proteomes" id="UP000826254"/>
    </source>
</evidence>
<name>A0A8T8WCD6_9EURY</name>